<evidence type="ECO:0000313" key="2">
    <source>
        <dbReference type="EMBL" id="KAJ3983678.1"/>
    </source>
</evidence>
<dbReference type="EMBL" id="MU802014">
    <property type="protein sequence ID" value="KAJ3983678.1"/>
    <property type="molecule type" value="Genomic_DNA"/>
</dbReference>
<sequence length="80" mass="8877">MTTARLYMNLSSNSLMLMLAVRAAQHLYPYPSYVPSGLILSSWAKVPVRLLSEWPQSARLLSGSKFSARLAESGDFDVDI</sequence>
<dbReference type="AlphaFoldDB" id="A0AA38PYL2"/>
<evidence type="ECO:0000313" key="3">
    <source>
        <dbReference type="Proteomes" id="UP001163850"/>
    </source>
</evidence>
<dbReference type="Proteomes" id="UP001163850">
    <property type="component" value="Unassembled WGS sequence"/>
</dbReference>
<comment type="caution">
    <text evidence="2">The sequence shown here is derived from an EMBL/GenBank/DDBJ whole genome shotgun (WGS) entry which is preliminary data.</text>
</comment>
<feature type="signal peptide" evidence="1">
    <location>
        <begin position="1"/>
        <end position="23"/>
    </location>
</feature>
<keyword evidence="1" id="KW-0732">Signal</keyword>
<proteinExistence type="predicted"/>
<organism evidence="2 3">
    <name type="scientific">Lentinula detonsa</name>
    <dbReference type="NCBI Taxonomy" id="2804962"/>
    <lineage>
        <taxon>Eukaryota</taxon>
        <taxon>Fungi</taxon>
        <taxon>Dikarya</taxon>
        <taxon>Basidiomycota</taxon>
        <taxon>Agaricomycotina</taxon>
        <taxon>Agaricomycetes</taxon>
        <taxon>Agaricomycetidae</taxon>
        <taxon>Agaricales</taxon>
        <taxon>Marasmiineae</taxon>
        <taxon>Omphalotaceae</taxon>
        <taxon>Lentinula</taxon>
    </lineage>
</organism>
<feature type="chain" id="PRO_5041222201" evidence="1">
    <location>
        <begin position="24"/>
        <end position="80"/>
    </location>
</feature>
<reference evidence="2" key="1">
    <citation type="submission" date="2022-08" db="EMBL/GenBank/DDBJ databases">
        <authorList>
            <consortium name="DOE Joint Genome Institute"/>
            <person name="Min B."/>
            <person name="Riley R."/>
            <person name="Sierra-Patev S."/>
            <person name="Naranjo-Ortiz M."/>
            <person name="Looney B."/>
            <person name="Konkel Z."/>
            <person name="Slot J.C."/>
            <person name="Sakamoto Y."/>
            <person name="Steenwyk J.L."/>
            <person name="Rokas A."/>
            <person name="Carro J."/>
            <person name="Camarero S."/>
            <person name="Ferreira P."/>
            <person name="Molpeceres G."/>
            <person name="Ruiz-Duenas F.J."/>
            <person name="Serrano A."/>
            <person name="Henrissat B."/>
            <person name="Drula E."/>
            <person name="Hughes K.W."/>
            <person name="Mata J.L."/>
            <person name="Ishikawa N.K."/>
            <person name="Vargas-Isla R."/>
            <person name="Ushijima S."/>
            <person name="Smith C.A."/>
            <person name="Ahrendt S."/>
            <person name="Andreopoulos W."/>
            <person name="He G."/>
            <person name="Labutti K."/>
            <person name="Lipzen A."/>
            <person name="Ng V."/>
            <person name="Sandor L."/>
            <person name="Barry K."/>
            <person name="Martinez A.T."/>
            <person name="Xiao Y."/>
            <person name="Gibbons J.G."/>
            <person name="Terashima K."/>
            <person name="Hibbett D.S."/>
            <person name="Grigoriev I.V."/>
        </authorList>
    </citation>
    <scope>NUCLEOTIDE SEQUENCE</scope>
    <source>
        <strain evidence="2">TFB7829</strain>
    </source>
</reference>
<name>A0AA38PYL2_9AGAR</name>
<evidence type="ECO:0000256" key="1">
    <source>
        <dbReference type="SAM" id="SignalP"/>
    </source>
</evidence>
<gene>
    <name evidence="2" type="ORF">F5890DRAFT_159707</name>
</gene>
<accession>A0AA38PYL2</accession>
<protein>
    <submittedName>
        <fullName evidence="2">Uncharacterized protein</fullName>
    </submittedName>
</protein>